<dbReference type="Proteomes" id="UP000807309">
    <property type="component" value="Unassembled WGS sequence"/>
</dbReference>
<gene>
    <name evidence="1" type="ORF">IU470_10300</name>
</gene>
<evidence type="ECO:0000313" key="2">
    <source>
        <dbReference type="Proteomes" id="UP000807309"/>
    </source>
</evidence>
<sequence>MTIAQRNRLRRTGCARRTATRPIRSFDRIARRLGKPAANQHVTALLGQQRRLRHAGAL</sequence>
<reference evidence="1 2" key="1">
    <citation type="submission" date="2020-10" db="EMBL/GenBank/DDBJ databases">
        <title>Identification of Nocardia species via Next-generation sequencing and recognition of intraspecies genetic diversity.</title>
        <authorList>
            <person name="Li P."/>
            <person name="Li P."/>
            <person name="Lu B."/>
        </authorList>
    </citation>
    <scope>NUCLEOTIDE SEQUENCE [LARGE SCALE GENOMIC DNA]</scope>
    <source>
        <strain evidence="1 2">N-11</strain>
    </source>
</reference>
<name>A0ABS0C526_9NOCA</name>
<dbReference type="EMBL" id="JADLRE010000006">
    <property type="protein sequence ID" value="MBF6225496.1"/>
    <property type="molecule type" value="Genomic_DNA"/>
</dbReference>
<protein>
    <submittedName>
        <fullName evidence="1">Uncharacterized protein</fullName>
    </submittedName>
</protein>
<accession>A0ABS0C526</accession>
<comment type="caution">
    <text evidence="1">The sequence shown here is derived from an EMBL/GenBank/DDBJ whole genome shotgun (WGS) entry which is preliminary data.</text>
</comment>
<dbReference type="RefSeq" id="WP_280244440.1">
    <property type="nucleotide sequence ID" value="NZ_JARWOA010000077.1"/>
</dbReference>
<proteinExistence type="predicted"/>
<evidence type="ECO:0000313" key="1">
    <source>
        <dbReference type="EMBL" id="MBF6225496.1"/>
    </source>
</evidence>
<organism evidence="1 2">
    <name type="scientific">Nocardia abscessus</name>
    <dbReference type="NCBI Taxonomy" id="120957"/>
    <lineage>
        <taxon>Bacteria</taxon>
        <taxon>Bacillati</taxon>
        <taxon>Actinomycetota</taxon>
        <taxon>Actinomycetes</taxon>
        <taxon>Mycobacteriales</taxon>
        <taxon>Nocardiaceae</taxon>
        <taxon>Nocardia</taxon>
    </lineage>
</organism>
<keyword evidence="2" id="KW-1185">Reference proteome</keyword>